<dbReference type="InterPro" id="IPR012340">
    <property type="entry name" value="NA-bd_OB-fold"/>
</dbReference>
<dbReference type="SMART" id="SM00316">
    <property type="entry name" value="S1"/>
    <property type="match status" value="6"/>
</dbReference>
<evidence type="ECO:0000259" key="6">
    <source>
        <dbReference type="PROSITE" id="PS50126"/>
    </source>
</evidence>
<name>A0A381SKN3_9ZZZZ</name>
<comment type="similarity">
    <text evidence="1">Belongs to the bacterial ribosomal protein bS1 family.</text>
</comment>
<protein>
    <recommendedName>
        <fullName evidence="6">S1 motif domain-containing protein</fullName>
    </recommendedName>
</protein>
<dbReference type="InterPro" id="IPR003029">
    <property type="entry name" value="S1_domain"/>
</dbReference>
<dbReference type="CDD" id="cd05688">
    <property type="entry name" value="S1_RPS1_repeat_ec3"/>
    <property type="match status" value="1"/>
</dbReference>
<dbReference type="CDD" id="cd04465">
    <property type="entry name" value="S1_RPS1_repeat_ec2_hs2"/>
    <property type="match status" value="1"/>
</dbReference>
<dbReference type="PANTHER" id="PTHR10724:SF7">
    <property type="entry name" value="SMALL RIBOSOMAL SUBUNIT PROTEIN BS1C"/>
    <property type="match status" value="1"/>
</dbReference>
<feature type="domain" description="S1 motif" evidence="6">
    <location>
        <begin position="115"/>
        <end position="182"/>
    </location>
</feature>
<feature type="domain" description="S1 motif" evidence="6">
    <location>
        <begin position="288"/>
        <end position="357"/>
    </location>
</feature>
<sequence>MAVNQKISKITNSEYDSLISKSIDLKKNKEKSIVEGKIVAIETDTIIVDVGLKSEGRIPITEFSRPGKNPEINIGDSVKVFVDRVDGVNGETKLSYEKALKQSAWNSLQDSFDNNKIVTGTPYNKVKGGMSVNLDGVTAFLPGSQIDNRQIVIDTKELIDKPLELMILKMDKYRGNIVVSRKAISEIEIKKQREKLLTNIKEGSILEGRIKNITDYGAFIDLGGIDGLVHITDIAWRKINHPSDLLEVGNQVKVKVLKYDEEITRLSLGIKQLTDDPWINVDKYFEIDKNYDGKVSGINDQGIFLSINDFDGFVQTTELSWLKKPPHPSKIVQIKDKIKVKILEIDSEKRRLNCSLKRLKENPWLSIKEKFKVNDIIDTKIVNIVDFGIFVKVYDEIDGMIHVSDLDWDESKCLSILSNFKKGEKVSVKILDINIDKERISLSIKHLVNNPILDFILKKPVKSIISGKIISINEKGLTVNIAKNINGFIKKTDLAKDKLEQRIDRFAVNETIDSMITSFDEKSKKINLSIKDIEINEEKKLLKKYGSKDSGASLGDILTDALKEKKSN</sequence>
<organism evidence="7">
    <name type="scientific">marine metagenome</name>
    <dbReference type="NCBI Taxonomy" id="408172"/>
    <lineage>
        <taxon>unclassified sequences</taxon>
        <taxon>metagenomes</taxon>
        <taxon>ecological metagenomes</taxon>
    </lineage>
</organism>
<reference evidence="7" key="1">
    <citation type="submission" date="2018-05" db="EMBL/GenBank/DDBJ databases">
        <authorList>
            <person name="Lanie J.A."/>
            <person name="Ng W.-L."/>
            <person name="Kazmierczak K.M."/>
            <person name="Andrzejewski T.M."/>
            <person name="Davidsen T.M."/>
            <person name="Wayne K.J."/>
            <person name="Tettelin H."/>
            <person name="Glass J.I."/>
            <person name="Rusch D."/>
            <person name="Podicherti R."/>
            <person name="Tsui H.-C.T."/>
            <person name="Winkler M.E."/>
        </authorList>
    </citation>
    <scope>NUCLEOTIDE SEQUENCE</scope>
</reference>
<evidence type="ECO:0000256" key="3">
    <source>
        <dbReference type="ARBA" id="ARBA00022884"/>
    </source>
</evidence>
<dbReference type="PROSITE" id="PS50126">
    <property type="entry name" value="S1"/>
    <property type="match status" value="6"/>
</dbReference>
<keyword evidence="4" id="KW-0689">Ribosomal protein</keyword>
<dbReference type="CDD" id="cd05687">
    <property type="entry name" value="S1_RPS1_repeat_ec1_hs1"/>
    <property type="match status" value="1"/>
</dbReference>
<dbReference type="SUPFAM" id="SSF50249">
    <property type="entry name" value="Nucleic acid-binding proteins"/>
    <property type="match status" value="6"/>
</dbReference>
<keyword evidence="3" id="KW-0694">RNA-binding</keyword>
<evidence type="ECO:0000256" key="1">
    <source>
        <dbReference type="ARBA" id="ARBA00006767"/>
    </source>
</evidence>
<dbReference type="NCBIfam" id="NF004952">
    <property type="entry name" value="PRK06299.1-2"/>
    <property type="match status" value="1"/>
</dbReference>
<dbReference type="Gene3D" id="2.40.50.140">
    <property type="entry name" value="Nucleic acid-binding proteins"/>
    <property type="match status" value="6"/>
</dbReference>
<evidence type="ECO:0000256" key="5">
    <source>
        <dbReference type="ARBA" id="ARBA00023274"/>
    </source>
</evidence>
<feature type="domain" description="S1 motif" evidence="6">
    <location>
        <begin position="31"/>
        <end position="97"/>
    </location>
</feature>
<dbReference type="InterPro" id="IPR050437">
    <property type="entry name" value="Ribos_protein_bS1-like"/>
</dbReference>
<keyword evidence="5" id="KW-0687">Ribonucleoprotein</keyword>
<dbReference type="PRINTS" id="PR00681">
    <property type="entry name" value="RIBOSOMALS1"/>
</dbReference>
<evidence type="ECO:0000313" key="7">
    <source>
        <dbReference type="EMBL" id="SVA04009.1"/>
    </source>
</evidence>
<dbReference type="GO" id="GO:0003729">
    <property type="term" value="F:mRNA binding"/>
    <property type="evidence" value="ECO:0007669"/>
    <property type="project" value="TreeGrafter"/>
</dbReference>
<dbReference type="GO" id="GO:0006412">
    <property type="term" value="P:translation"/>
    <property type="evidence" value="ECO:0007669"/>
    <property type="project" value="TreeGrafter"/>
</dbReference>
<gene>
    <name evidence="7" type="ORF">METZ01_LOCUS56863</name>
</gene>
<proteinExistence type="inferred from homology"/>
<accession>A0A381SKN3</accession>
<dbReference type="FunFam" id="2.40.50.140:FF:000018">
    <property type="entry name" value="30S ribosomal protein S1"/>
    <property type="match status" value="1"/>
</dbReference>
<evidence type="ECO:0000256" key="4">
    <source>
        <dbReference type="ARBA" id="ARBA00022980"/>
    </source>
</evidence>
<evidence type="ECO:0000256" key="2">
    <source>
        <dbReference type="ARBA" id="ARBA00022737"/>
    </source>
</evidence>
<dbReference type="AlphaFoldDB" id="A0A381SKN3"/>
<feature type="domain" description="S1 motif" evidence="6">
    <location>
        <begin position="203"/>
        <end position="271"/>
    </location>
</feature>
<dbReference type="InterPro" id="IPR035104">
    <property type="entry name" value="Ribosomal_protein_S1-like"/>
</dbReference>
<dbReference type="GO" id="GO:0005840">
    <property type="term" value="C:ribosome"/>
    <property type="evidence" value="ECO:0007669"/>
    <property type="project" value="UniProtKB-KW"/>
</dbReference>
<dbReference type="EMBL" id="UINC01003177">
    <property type="protein sequence ID" value="SVA04009.1"/>
    <property type="molecule type" value="Genomic_DNA"/>
</dbReference>
<dbReference type="GO" id="GO:0003735">
    <property type="term" value="F:structural constituent of ribosome"/>
    <property type="evidence" value="ECO:0007669"/>
    <property type="project" value="TreeGrafter"/>
</dbReference>
<feature type="domain" description="S1 motif" evidence="6">
    <location>
        <begin position="374"/>
        <end position="445"/>
    </location>
</feature>
<feature type="domain" description="S1 motif" evidence="6">
    <location>
        <begin position="462"/>
        <end position="531"/>
    </location>
</feature>
<dbReference type="GO" id="GO:1990904">
    <property type="term" value="C:ribonucleoprotein complex"/>
    <property type="evidence" value="ECO:0007669"/>
    <property type="project" value="UniProtKB-KW"/>
</dbReference>
<keyword evidence="2" id="KW-0677">Repeat</keyword>
<dbReference type="PANTHER" id="PTHR10724">
    <property type="entry name" value="30S RIBOSOMAL PROTEIN S1"/>
    <property type="match status" value="1"/>
</dbReference>
<dbReference type="Pfam" id="PF00575">
    <property type="entry name" value="S1"/>
    <property type="match status" value="6"/>
</dbReference>